<dbReference type="AlphaFoldDB" id="A0A564G4D4"/>
<evidence type="ECO:0000313" key="3">
    <source>
        <dbReference type="Proteomes" id="UP000401717"/>
    </source>
</evidence>
<keyword evidence="4" id="KW-1185">Reference proteome</keyword>
<evidence type="ECO:0000313" key="1">
    <source>
        <dbReference type="EMBL" id="GJD58704.1"/>
    </source>
</evidence>
<dbReference type="EMBL" id="BPQI01000164">
    <property type="protein sequence ID" value="GJD58704.1"/>
    <property type="molecule type" value="Genomic_DNA"/>
</dbReference>
<evidence type="ECO:0000313" key="2">
    <source>
        <dbReference type="EMBL" id="VUF15167.1"/>
    </source>
</evidence>
<evidence type="ECO:0000313" key="4">
    <source>
        <dbReference type="Proteomes" id="UP001055303"/>
    </source>
</evidence>
<proteinExistence type="predicted"/>
<reference evidence="1" key="3">
    <citation type="submission" date="2021-08" db="EMBL/GenBank/DDBJ databases">
        <authorList>
            <person name="Tani A."/>
            <person name="Ola A."/>
            <person name="Ogura Y."/>
            <person name="Katsura K."/>
            <person name="Hayashi T."/>
        </authorList>
    </citation>
    <scope>NUCLEOTIDE SEQUENCE</scope>
    <source>
        <strain evidence="1">DSM 22415</strain>
    </source>
</reference>
<protein>
    <submittedName>
        <fullName evidence="2">Uncharacterized protein</fullName>
    </submittedName>
</protein>
<dbReference type="EMBL" id="CABFVH010000048">
    <property type="protein sequence ID" value="VUF15167.1"/>
    <property type="molecule type" value="Genomic_DNA"/>
</dbReference>
<dbReference type="Proteomes" id="UP001055303">
    <property type="component" value="Unassembled WGS sequence"/>
</dbReference>
<organism evidence="2 3">
    <name type="scientific">Methylobacterium dankookense</name>
    <dbReference type="NCBI Taxonomy" id="560405"/>
    <lineage>
        <taxon>Bacteria</taxon>
        <taxon>Pseudomonadati</taxon>
        <taxon>Pseudomonadota</taxon>
        <taxon>Alphaproteobacteria</taxon>
        <taxon>Hyphomicrobiales</taxon>
        <taxon>Methylobacteriaceae</taxon>
        <taxon>Methylobacterium</taxon>
    </lineage>
</organism>
<sequence>MRSALQASPVSVGPALAVASMPAGSLPADGALITFDVVPVASWASPGVVYRVEREGSYFYFRNERTGTGTHDKAWAVARSTWRHAA</sequence>
<reference evidence="1" key="2">
    <citation type="journal article" date="2021" name="Front. Microbiol.">
        <title>Comprehensive Comparative Genomics and Phenotyping of Methylobacterium Species.</title>
        <authorList>
            <person name="Alessa O."/>
            <person name="Ogura Y."/>
            <person name="Fujitani Y."/>
            <person name="Takami H."/>
            <person name="Hayashi T."/>
            <person name="Sahin N."/>
            <person name="Tani A."/>
        </authorList>
    </citation>
    <scope>NUCLEOTIDE SEQUENCE</scope>
    <source>
        <strain evidence="1">DSM 22415</strain>
    </source>
</reference>
<name>A0A564G4D4_9HYPH</name>
<dbReference type="Proteomes" id="UP000401717">
    <property type="component" value="Unassembled WGS sequence"/>
</dbReference>
<accession>A0A564G4D4</accession>
<gene>
    <name evidence="1" type="ORF">IFDJLNFL_4627</name>
    <name evidence="2" type="ORF">MTDSW087_04902</name>
</gene>
<reference evidence="2 3" key="1">
    <citation type="submission" date="2019-06" db="EMBL/GenBank/DDBJ databases">
        <authorList>
            <person name="Rodrigo-Torres L."/>
            <person name="Arahal R. D."/>
            <person name="Lucena T."/>
        </authorList>
    </citation>
    <scope>NUCLEOTIDE SEQUENCE [LARGE SCALE GENOMIC DNA]</scope>
    <source>
        <strain evidence="2 3">SW08-7</strain>
    </source>
</reference>